<keyword evidence="4" id="KW-1133">Transmembrane helix</keyword>
<dbReference type="SUPFAM" id="SSF53448">
    <property type="entry name" value="Nucleotide-diphospho-sugar transferases"/>
    <property type="match status" value="2"/>
</dbReference>
<keyword evidence="5" id="KW-0333">Golgi apparatus</keyword>
<dbReference type="AlphaFoldDB" id="A0A3P7SPG0"/>
<evidence type="ECO:0000256" key="3">
    <source>
        <dbReference type="ARBA" id="ARBA00022968"/>
    </source>
</evidence>
<evidence type="ECO:0000313" key="8">
    <source>
        <dbReference type="EMBL" id="VDN96212.1"/>
    </source>
</evidence>
<evidence type="ECO:0000256" key="2">
    <source>
        <dbReference type="ARBA" id="ARBA00022692"/>
    </source>
</evidence>
<evidence type="ECO:0000256" key="7">
    <source>
        <dbReference type="ARBA" id="ARBA00023180"/>
    </source>
</evidence>
<dbReference type="Pfam" id="PF13896">
    <property type="entry name" value="Glyco_transf_49"/>
    <property type="match status" value="1"/>
</dbReference>
<evidence type="ECO:0000256" key="6">
    <source>
        <dbReference type="ARBA" id="ARBA00023136"/>
    </source>
</evidence>
<dbReference type="Pfam" id="PF01501">
    <property type="entry name" value="Glyco_transf_8"/>
    <property type="match status" value="1"/>
</dbReference>
<comment type="subcellular location">
    <subcellularLocation>
        <location evidence="1">Golgi apparatus membrane</location>
        <topology evidence="1">Single-pass type II membrane protein</topology>
    </subcellularLocation>
</comment>
<sequence length="690" mass="80270">MALIDVALVAGGENAARQVPILVKSIFYHRLFSQNCKRPHPNFRFHIVCSGKTCKGLSVLFDTWKIAGLTQVHFYDIVEYEAIVLDLDTLIEGDLMDLWKTAEQLENDEVIGLVENQSEWYLMQHGKSFWPTLGHGFNTGVMLLDLKKMRKIDWSQYWRNVTRIYLKNASHTSLADQDIVNTAIYFNANIVRRLPCVWNLQLGENANYAHCLTSETMKNVRLGKKGLQILHWNSPSKSISLIKTGLGLDKETEKELDKTRRESMTPANLRLKFAMKLERLSNLDGNLFRGNATLSTEVKTSSYEKGIMRFCPLLRLELKLRRRILPFFYGSNSIITGDVALVSQLTLDRLHRLEEIAAHWEGPMSLTVYITDREAAILAEYLESSPVLASRNNICIHLVFQEGVSGELEFYYDKNFVLKDEAAYLDDIVEVRRMDYELEGRIECLRQHFIDYGFHLRQERSNYYPINALRNVAIRYSETKHIFVIDFDFIPKPGLYANFLNLLSTTIENTTKVAYIVPAFETFNSQLDFPSTKEELLQQVASEVVKPFRIDVWQTGHLATNYSHWYSTDVAYGVTWDTDFEPYVLINREFGQFDENFVGFGWNKVSFFMLLDALDFKFIVIPDVFIIHFPHAPSVESNRFRHSVALRLFFFLIFRHCLEELKVRYIKDLASRYGVKSLKYLRFRHRTQKL</sequence>
<reference evidence="8 9" key="1">
    <citation type="submission" date="2018-11" db="EMBL/GenBank/DDBJ databases">
        <authorList>
            <consortium name="Pathogen Informatics"/>
        </authorList>
    </citation>
    <scope>NUCLEOTIDE SEQUENCE [LARGE SCALE GENOMIC DNA]</scope>
</reference>
<evidence type="ECO:0000313" key="9">
    <source>
        <dbReference type="Proteomes" id="UP000278807"/>
    </source>
</evidence>
<proteinExistence type="predicted"/>
<dbReference type="PANTHER" id="PTHR12270">
    <property type="entry name" value="GLYCOSYLTRANSFERASE-RELATED"/>
    <property type="match status" value="1"/>
</dbReference>
<accession>A0A3P7SPG0</accession>
<keyword evidence="9" id="KW-1185">Reference proteome</keyword>
<dbReference type="InterPro" id="IPR051292">
    <property type="entry name" value="Xyl/GlcA_transferase"/>
</dbReference>
<dbReference type="EMBL" id="UZAE01000085">
    <property type="protein sequence ID" value="VDN96212.1"/>
    <property type="molecule type" value="Genomic_DNA"/>
</dbReference>
<dbReference type="OrthoDB" id="411524at2759"/>
<gene>
    <name evidence="8" type="ORF">HNAJ_LOCUS353</name>
</gene>
<keyword evidence="2" id="KW-0812">Transmembrane</keyword>
<evidence type="ECO:0000256" key="1">
    <source>
        <dbReference type="ARBA" id="ARBA00004323"/>
    </source>
</evidence>
<dbReference type="Proteomes" id="UP000278807">
    <property type="component" value="Unassembled WGS sequence"/>
</dbReference>
<keyword evidence="6" id="KW-0472">Membrane</keyword>
<dbReference type="GO" id="GO:0042285">
    <property type="term" value="F:xylosyltransferase activity"/>
    <property type="evidence" value="ECO:0007669"/>
    <property type="project" value="TreeGrafter"/>
</dbReference>
<dbReference type="Gene3D" id="3.90.550.10">
    <property type="entry name" value="Spore Coat Polysaccharide Biosynthesis Protein SpsA, Chain A"/>
    <property type="match status" value="2"/>
</dbReference>
<dbReference type="GO" id="GO:0000139">
    <property type="term" value="C:Golgi membrane"/>
    <property type="evidence" value="ECO:0007669"/>
    <property type="project" value="UniProtKB-SubCell"/>
</dbReference>
<dbReference type="InterPro" id="IPR002495">
    <property type="entry name" value="Glyco_trans_8"/>
</dbReference>
<dbReference type="PANTHER" id="PTHR12270:SF25">
    <property type="entry name" value="GLYCOSYLTRANSFERASE-LIKE PROTEIN LARGE"/>
    <property type="match status" value="1"/>
</dbReference>
<organism evidence="8 9">
    <name type="scientific">Rodentolepis nana</name>
    <name type="common">Dwarf tapeworm</name>
    <name type="synonym">Hymenolepis nana</name>
    <dbReference type="NCBI Taxonomy" id="102285"/>
    <lineage>
        <taxon>Eukaryota</taxon>
        <taxon>Metazoa</taxon>
        <taxon>Spiralia</taxon>
        <taxon>Lophotrochozoa</taxon>
        <taxon>Platyhelminthes</taxon>
        <taxon>Cestoda</taxon>
        <taxon>Eucestoda</taxon>
        <taxon>Cyclophyllidea</taxon>
        <taxon>Hymenolepididae</taxon>
        <taxon>Rodentolepis</taxon>
    </lineage>
</organism>
<evidence type="ECO:0000256" key="5">
    <source>
        <dbReference type="ARBA" id="ARBA00023034"/>
    </source>
</evidence>
<dbReference type="InterPro" id="IPR029044">
    <property type="entry name" value="Nucleotide-diphossugar_trans"/>
</dbReference>
<evidence type="ECO:0000256" key="4">
    <source>
        <dbReference type="ARBA" id="ARBA00022989"/>
    </source>
</evidence>
<dbReference type="GO" id="GO:0035269">
    <property type="term" value="P:protein O-linked glycosylation via mannose"/>
    <property type="evidence" value="ECO:0007669"/>
    <property type="project" value="TreeGrafter"/>
</dbReference>
<keyword evidence="7" id="KW-0325">Glycoprotein</keyword>
<keyword evidence="3" id="KW-0735">Signal-anchor</keyword>
<name>A0A3P7SPG0_RODNA</name>
<dbReference type="GO" id="GO:0015020">
    <property type="term" value="F:glucuronosyltransferase activity"/>
    <property type="evidence" value="ECO:0007669"/>
    <property type="project" value="TreeGrafter"/>
</dbReference>
<protein>
    <submittedName>
        <fullName evidence="8">Uncharacterized protein</fullName>
    </submittedName>
</protein>